<dbReference type="EMBL" id="UZAN01055330">
    <property type="protein sequence ID" value="VDP90805.1"/>
    <property type="molecule type" value="Genomic_DNA"/>
</dbReference>
<sequence length="179" mass="19962">MKSKTQEKYFVNVCQSEKVPAPREISEEELRSILTDVEGSAPFKIPMSIGEPHAEVDSAGKGCTAYDVIINPTFFDKVRSSELFEAFLMTVIFEGLEHKYGVDLERSLLDHLDLMAASQFFASSLEGEAPVYELVTVPEQGSPEFLIARIQLPKLVSHIRTPLLTVNKYGITSLRSAHQ</sequence>
<evidence type="ECO:0000259" key="3">
    <source>
        <dbReference type="Pfam" id="PF08190"/>
    </source>
</evidence>
<dbReference type="Pfam" id="PF08190">
    <property type="entry name" value="PIH1"/>
    <property type="match status" value="1"/>
</dbReference>
<accession>A0A3P8IR24</accession>
<dbReference type="OrthoDB" id="5135119at2759"/>
<dbReference type="AlphaFoldDB" id="A0A3P8IR24"/>
<dbReference type="GO" id="GO:0000492">
    <property type="term" value="P:box C/D snoRNP assembly"/>
    <property type="evidence" value="ECO:0007669"/>
    <property type="project" value="TreeGrafter"/>
</dbReference>
<keyword evidence="5" id="KW-1185">Reference proteome</keyword>
<gene>
    <name evidence="4" type="ORF">ECPE_LOCUS13533</name>
</gene>
<dbReference type="GO" id="GO:0006364">
    <property type="term" value="P:rRNA processing"/>
    <property type="evidence" value="ECO:0007669"/>
    <property type="project" value="TreeGrafter"/>
</dbReference>
<dbReference type="GO" id="GO:0097255">
    <property type="term" value="C:R2TP complex"/>
    <property type="evidence" value="ECO:0007669"/>
    <property type="project" value="TreeGrafter"/>
</dbReference>
<feature type="domain" description="PIH1 N-terminal" evidence="3">
    <location>
        <begin position="4"/>
        <end position="110"/>
    </location>
</feature>
<dbReference type="Proteomes" id="UP000272942">
    <property type="component" value="Unassembled WGS sequence"/>
</dbReference>
<evidence type="ECO:0000256" key="1">
    <source>
        <dbReference type="ARBA" id="ARBA00008511"/>
    </source>
</evidence>
<reference evidence="4 5" key="1">
    <citation type="submission" date="2018-11" db="EMBL/GenBank/DDBJ databases">
        <authorList>
            <consortium name="Pathogen Informatics"/>
        </authorList>
    </citation>
    <scope>NUCLEOTIDE SEQUENCE [LARGE SCALE GENOMIC DNA]</scope>
    <source>
        <strain evidence="4 5">Egypt</strain>
    </source>
</reference>
<evidence type="ECO:0000313" key="5">
    <source>
        <dbReference type="Proteomes" id="UP000272942"/>
    </source>
</evidence>
<dbReference type="InterPro" id="IPR012981">
    <property type="entry name" value="PIH1_N"/>
</dbReference>
<protein>
    <recommendedName>
        <fullName evidence="3">PIH1 N-terminal domain-containing protein</fullName>
    </recommendedName>
</protein>
<name>A0A3P8IR24_9TREM</name>
<dbReference type="InterPro" id="IPR050734">
    <property type="entry name" value="PIH1/Kintoun_subfamily"/>
</dbReference>
<dbReference type="GO" id="GO:0005737">
    <property type="term" value="C:cytoplasm"/>
    <property type="evidence" value="ECO:0007669"/>
    <property type="project" value="TreeGrafter"/>
</dbReference>
<comment type="function">
    <text evidence="2">Involved in the assembly of C/D box small nucleolar ribonucleoprotein (snoRNP) particles. Recruits the SWI/SNF complex to the core promoter of rRNA genes and enhances pre-rRNA transcription. Mediates interaction of TELO2 with the R2TP complex which is necessary for the stability of MTOR and SMG1. Positively regulates the assembly and activity of the mTORC1 complex.</text>
</comment>
<proteinExistence type="inferred from homology"/>
<dbReference type="PANTHER" id="PTHR22997">
    <property type="entry name" value="PIH1 DOMAIN-CONTAINING PROTEIN 1"/>
    <property type="match status" value="1"/>
</dbReference>
<comment type="similarity">
    <text evidence="1">Belongs to the PIH1 family.</text>
</comment>
<dbReference type="GO" id="GO:1990904">
    <property type="term" value="C:ribonucleoprotein complex"/>
    <property type="evidence" value="ECO:0007669"/>
    <property type="project" value="TreeGrafter"/>
</dbReference>
<dbReference type="PANTHER" id="PTHR22997:SF0">
    <property type="entry name" value="PIH1 DOMAIN-CONTAINING PROTEIN 1"/>
    <property type="match status" value="1"/>
</dbReference>
<evidence type="ECO:0000256" key="2">
    <source>
        <dbReference type="ARBA" id="ARBA00046233"/>
    </source>
</evidence>
<organism evidence="4 5">
    <name type="scientific">Echinostoma caproni</name>
    <dbReference type="NCBI Taxonomy" id="27848"/>
    <lineage>
        <taxon>Eukaryota</taxon>
        <taxon>Metazoa</taxon>
        <taxon>Spiralia</taxon>
        <taxon>Lophotrochozoa</taxon>
        <taxon>Platyhelminthes</taxon>
        <taxon>Trematoda</taxon>
        <taxon>Digenea</taxon>
        <taxon>Plagiorchiida</taxon>
        <taxon>Echinostomata</taxon>
        <taxon>Echinostomatoidea</taxon>
        <taxon>Echinostomatidae</taxon>
        <taxon>Echinostoma</taxon>
    </lineage>
</organism>
<evidence type="ECO:0000313" key="4">
    <source>
        <dbReference type="EMBL" id="VDP90805.1"/>
    </source>
</evidence>